<organism evidence="2 3">
    <name type="scientific">Actinoallomurus iriomotensis</name>
    <dbReference type="NCBI Taxonomy" id="478107"/>
    <lineage>
        <taxon>Bacteria</taxon>
        <taxon>Bacillati</taxon>
        <taxon>Actinomycetota</taxon>
        <taxon>Actinomycetes</taxon>
        <taxon>Streptosporangiales</taxon>
        <taxon>Thermomonosporaceae</taxon>
        <taxon>Actinoallomurus</taxon>
    </lineage>
</organism>
<dbReference type="Proteomes" id="UP001165074">
    <property type="component" value="Unassembled WGS sequence"/>
</dbReference>
<protein>
    <submittedName>
        <fullName evidence="2">Uncharacterized protein</fullName>
    </submittedName>
</protein>
<feature type="region of interest" description="Disordered" evidence="1">
    <location>
        <begin position="1"/>
        <end position="55"/>
    </location>
</feature>
<evidence type="ECO:0000313" key="2">
    <source>
        <dbReference type="EMBL" id="GLY84360.1"/>
    </source>
</evidence>
<comment type="caution">
    <text evidence="2">The sequence shown here is derived from an EMBL/GenBank/DDBJ whole genome shotgun (WGS) entry which is preliminary data.</text>
</comment>
<sequence>MHGPNPIFADTRAYRQSNEADNSKIDIAVSAPRPDVANSTGPSSELGTASSRTLPTSVHAREILCTLENE</sequence>
<proteinExistence type="predicted"/>
<gene>
    <name evidence="2" type="ORF">Airi02_022890</name>
</gene>
<name>A0A9W6RYB2_9ACTN</name>
<evidence type="ECO:0000256" key="1">
    <source>
        <dbReference type="SAM" id="MobiDB-lite"/>
    </source>
</evidence>
<feature type="compositionally biased region" description="Polar residues" evidence="1">
    <location>
        <begin position="37"/>
        <end position="55"/>
    </location>
</feature>
<keyword evidence="3" id="KW-1185">Reference proteome</keyword>
<dbReference type="EMBL" id="BSTK01000003">
    <property type="protein sequence ID" value="GLY84360.1"/>
    <property type="molecule type" value="Genomic_DNA"/>
</dbReference>
<accession>A0A9W6RYB2</accession>
<dbReference type="AlphaFoldDB" id="A0A9W6RYB2"/>
<reference evidence="2" key="1">
    <citation type="submission" date="2023-03" db="EMBL/GenBank/DDBJ databases">
        <title>Actinoallomurus iriomotensis NBRC 103684.</title>
        <authorList>
            <person name="Ichikawa N."/>
            <person name="Sato H."/>
            <person name="Tonouchi N."/>
        </authorList>
    </citation>
    <scope>NUCLEOTIDE SEQUENCE</scope>
    <source>
        <strain evidence="2">NBRC 103684</strain>
    </source>
</reference>
<evidence type="ECO:0000313" key="3">
    <source>
        <dbReference type="Proteomes" id="UP001165074"/>
    </source>
</evidence>